<dbReference type="GO" id="GO:0016020">
    <property type="term" value="C:membrane"/>
    <property type="evidence" value="ECO:0007669"/>
    <property type="project" value="UniProtKB-SubCell"/>
</dbReference>
<dbReference type="CDD" id="cd00038">
    <property type="entry name" value="CAP_ED"/>
    <property type="match status" value="1"/>
</dbReference>
<feature type="region of interest" description="Disordered" evidence="10">
    <location>
        <begin position="488"/>
        <end position="510"/>
    </location>
</feature>
<comment type="subcellular location">
    <subcellularLocation>
        <location evidence="1">Membrane</location>
        <topology evidence="1">Multi-pass membrane protein</topology>
    </subcellularLocation>
</comment>
<feature type="transmembrane region" description="Helical" evidence="11">
    <location>
        <begin position="106"/>
        <end position="131"/>
    </location>
</feature>
<dbReference type="Gene3D" id="2.60.120.10">
    <property type="entry name" value="Jelly Rolls"/>
    <property type="match status" value="1"/>
</dbReference>
<organism evidence="13 14">
    <name type="scientific">Rosa chinensis</name>
    <name type="common">China rose</name>
    <dbReference type="NCBI Taxonomy" id="74649"/>
    <lineage>
        <taxon>Eukaryota</taxon>
        <taxon>Viridiplantae</taxon>
        <taxon>Streptophyta</taxon>
        <taxon>Embryophyta</taxon>
        <taxon>Tracheophyta</taxon>
        <taxon>Spermatophyta</taxon>
        <taxon>Magnoliopsida</taxon>
        <taxon>eudicotyledons</taxon>
        <taxon>Gunneridae</taxon>
        <taxon>Pentapetalae</taxon>
        <taxon>rosids</taxon>
        <taxon>fabids</taxon>
        <taxon>Rosales</taxon>
        <taxon>Rosaceae</taxon>
        <taxon>Rosoideae</taxon>
        <taxon>Rosoideae incertae sedis</taxon>
        <taxon>Rosa</taxon>
    </lineage>
</organism>
<dbReference type="InterPro" id="IPR005821">
    <property type="entry name" value="Ion_trans_dom"/>
</dbReference>
<feature type="transmembrane region" description="Helical" evidence="11">
    <location>
        <begin position="77"/>
        <end position="94"/>
    </location>
</feature>
<dbReference type="EMBL" id="PDCK01000039">
    <property type="protein sequence ID" value="PRQ55440.1"/>
    <property type="molecule type" value="Genomic_DNA"/>
</dbReference>
<dbReference type="Pfam" id="PF00520">
    <property type="entry name" value="Ion_trans"/>
    <property type="match status" value="1"/>
</dbReference>
<gene>
    <name evidence="13" type="ORF">RchiOBHm_Chr1g0324571</name>
</gene>
<feature type="compositionally biased region" description="Polar residues" evidence="10">
    <location>
        <begin position="491"/>
        <end position="502"/>
    </location>
</feature>
<feature type="transmembrane region" description="Helical" evidence="11">
    <location>
        <begin position="235"/>
        <end position="257"/>
    </location>
</feature>
<evidence type="ECO:0000256" key="5">
    <source>
        <dbReference type="ARBA" id="ARBA00022989"/>
    </source>
</evidence>
<keyword evidence="3" id="KW-0813">Transport</keyword>
<evidence type="ECO:0000256" key="9">
    <source>
        <dbReference type="ARBA" id="ARBA00023303"/>
    </source>
</evidence>
<feature type="domain" description="Cyclic nucleotide-binding" evidence="12">
    <location>
        <begin position="347"/>
        <end position="432"/>
    </location>
</feature>
<evidence type="ECO:0000256" key="10">
    <source>
        <dbReference type="SAM" id="MobiDB-lite"/>
    </source>
</evidence>
<sequence>MAAYKVHIKGKSELELDWSYSKISMGEIIPFAKLVAGKLAWRSTLTDILAVLPIPQFLVVFGFFKMRGRGYLERKKILNVFLLGQYLPRIYRIYLSSKELRQTTGIWVKALFNFFLYILASHVIGAFWYFFSIQRETSCWHHACIKNSTNVEGCMSTFYCDGHNTTARNVTFFNQFCHINVEDNATALFDFGIFLNSLKNGNTGHIHFATKLSYSFWWGLRNLSNFGTSLETSTYVWESCFAVFICVIGLLLFLYLIGNVQTFMSMEAQRWEVIRNKMLLKEKDIERWMDRNELPDDMKKEIKKNITQKLEENKDSDLENLFNILPWYTKKYLKRVLCMDILKKVPKLERMDEKVLKMICDYLKPEMYAEGAMVFHMGEPLDSMLFITEGTILTYKTTGTDNHAHENAKLGPPASPSIGTLEKGYFYGEQLLHWASQKNVNLTEVPSSADNVKCHTKVEGFVLMAKDLRTVVSKCEYWWKLSISTPRVGGTRTTPNARNVQQKPGVDPQY</sequence>
<evidence type="ECO:0000256" key="4">
    <source>
        <dbReference type="ARBA" id="ARBA00022692"/>
    </source>
</evidence>
<evidence type="ECO:0000256" key="6">
    <source>
        <dbReference type="ARBA" id="ARBA00023065"/>
    </source>
</evidence>
<dbReference type="InterPro" id="IPR018490">
    <property type="entry name" value="cNMP-bd_dom_sf"/>
</dbReference>
<evidence type="ECO:0000313" key="13">
    <source>
        <dbReference type="EMBL" id="PRQ55440.1"/>
    </source>
</evidence>
<dbReference type="STRING" id="74649.A0A2P6S9R7"/>
<keyword evidence="7 11" id="KW-0472">Membrane</keyword>
<keyword evidence="6" id="KW-0406">Ion transport</keyword>
<dbReference type="Gene3D" id="1.10.287.70">
    <property type="match status" value="1"/>
</dbReference>
<feature type="transmembrane region" description="Helical" evidence="11">
    <location>
        <begin position="48"/>
        <end position="65"/>
    </location>
</feature>
<evidence type="ECO:0000256" key="3">
    <source>
        <dbReference type="ARBA" id="ARBA00022448"/>
    </source>
</evidence>
<dbReference type="SUPFAM" id="SSF51206">
    <property type="entry name" value="cAMP-binding domain-like"/>
    <property type="match status" value="1"/>
</dbReference>
<dbReference type="SUPFAM" id="SSF81324">
    <property type="entry name" value="Voltage-gated potassium channels"/>
    <property type="match status" value="1"/>
</dbReference>
<comment type="caution">
    <text evidence="13">The sequence shown here is derived from an EMBL/GenBank/DDBJ whole genome shotgun (WGS) entry which is preliminary data.</text>
</comment>
<keyword evidence="5 11" id="KW-1133">Transmembrane helix</keyword>
<comment type="similarity">
    <text evidence="2">Belongs to the cyclic nucleotide-gated cation channel (TC 1.A.1.5) family.</text>
</comment>
<dbReference type="Gramene" id="PRQ55440">
    <property type="protein sequence ID" value="PRQ55440"/>
    <property type="gene ID" value="RchiOBHm_Chr1g0324571"/>
</dbReference>
<evidence type="ECO:0000256" key="7">
    <source>
        <dbReference type="ARBA" id="ARBA00023136"/>
    </source>
</evidence>
<reference evidence="13 14" key="1">
    <citation type="journal article" date="2018" name="Nat. Genet.">
        <title>The Rosa genome provides new insights in the design of modern roses.</title>
        <authorList>
            <person name="Bendahmane M."/>
        </authorList>
    </citation>
    <scope>NUCLEOTIDE SEQUENCE [LARGE SCALE GENOMIC DNA]</scope>
    <source>
        <strain evidence="14">cv. Old Blush</strain>
    </source>
</reference>
<proteinExistence type="inferred from homology"/>
<dbReference type="Proteomes" id="UP000238479">
    <property type="component" value="Chromosome 1"/>
</dbReference>
<dbReference type="PANTHER" id="PTHR45651:SF68">
    <property type="entry name" value="ION TRANSPORT DOMAIN-CONTAINING PROTEIN"/>
    <property type="match status" value="1"/>
</dbReference>
<dbReference type="AlphaFoldDB" id="A0A2P6S9R7"/>
<evidence type="ECO:0000256" key="1">
    <source>
        <dbReference type="ARBA" id="ARBA00004141"/>
    </source>
</evidence>
<protein>
    <submittedName>
        <fullName evidence="13">Putative potassium channel, voltage-dependent, EAG</fullName>
    </submittedName>
</protein>
<evidence type="ECO:0000259" key="12">
    <source>
        <dbReference type="PROSITE" id="PS50042"/>
    </source>
</evidence>
<evidence type="ECO:0000256" key="8">
    <source>
        <dbReference type="ARBA" id="ARBA00023286"/>
    </source>
</evidence>
<accession>A0A2P6S9R7</accession>
<evidence type="ECO:0000256" key="11">
    <source>
        <dbReference type="SAM" id="Phobius"/>
    </source>
</evidence>
<keyword evidence="14" id="KW-1185">Reference proteome</keyword>
<evidence type="ECO:0000313" key="14">
    <source>
        <dbReference type="Proteomes" id="UP000238479"/>
    </source>
</evidence>
<dbReference type="GO" id="GO:0005216">
    <property type="term" value="F:monoatomic ion channel activity"/>
    <property type="evidence" value="ECO:0007669"/>
    <property type="project" value="InterPro"/>
</dbReference>
<name>A0A2P6S9R7_ROSCH</name>
<keyword evidence="9 13" id="KW-0407">Ion channel</keyword>
<dbReference type="PANTHER" id="PTHR45651">
    <property type="entry name" value="CYCLIC NUCLEOTIDE-GATED ION CHANNEL 15-RELATED-RELATED"/>
    <property type="match status" value="1"/>
</dbReference>
<evidence type="ECO:0000256" key="2">
    <source>
        <dbReference type="ARBA" id="ARBA00010486"/>
    </source>
</evidence>
<dbReference type="InterPro" id="IPR000595">
    <property type="entry name" value="cNMP-bd_dom"/>
</dbReference>
<keyword evidence="4 11" id="KW-0812">Transmembrane</keyword>
<dbReference type="PROSITE" id="PS50042">
    <property type="entry name" value="CNMP_BINDING_3"/>
    <property type="match status" value="1"/>
</dbReference>
<keyword evidence="8" id="KW-1071">Ligand-gated ion channel</keyword>
<dbReference type="InterPro" id="IPR014710">
    <property type="entry name" value="RmlC-like_jellyroll"/>
</dbReference>